<proteinExistence type="predicted"/>
<accession>A0ACC1N131</accession>
<comment type="caution">
    <text evidence="1">The sequence shown here is derived from an EMBL/GenBank/DDBJ whole genome shotgun (WGS) entry which is preliminary data.</text>
</comment>
<reference evidence="1" key="1">
    <citation type="submission" date="2022-08" db="EMBL/GenBank/DDBJ databases">
        <title>Genome Sequence of Lecanicillium fungicola.</title>
        <authorList>
            <person name="Buettner E."/>
        </authorList>
    </citation>
    <scope>NUCLEOTIDE SEQUENCE</scope>
    <source>
        <strain evidence="1">Babe33</strain>
    </source>
</reference>
<evidence type="ECO:0000313" key="1">
    <source>
        <dbReference type="EMBL" id="KAJ2972764.1"/>
    </source>
</evidence>
<dbReference type="EMBL" id="JANJQO010001088">
    <property type="protein sequence ID" value="KAJ2972764.1"/>
    <property type="molecule type" value="Genomic_DNA"/>
</dbReference>
<protein>
    <submittedName>
        <fullName evidence="1">Uncharacterized protein</fullName>
    </submittedName>
</protein>
<organism evidence="1 2">
    <name type="scientific">Zarea fungicola</name>
    <dbReference type="NCBI Taxonomy" id="93591"/>
    <lineage>
        <taxon>Eukaryota</taxon>
        <taxon>Fungi</taxon>
        <taxon>Dikarya</taxon>
        <taxon>Ascomycota</taxon>
        <taxon>Pezizomycotina</taxon>
        <taxon>Sordariomycetes</taxon>
        <taxon>Hypocreomycetidae</taxon>
        <taxon>Hypocreales</taxon>
        <taxon>Cordycipitaceae</taxon>
        <taxon>Zarea</taxon>
    </lineage>
</organism>
<name>A0ACC1N131_9HYPO</name>
<keyword evidence="2" id="KW-1185">Reference proteome</keyword>
<gene>
    <name evidence="1" type="ORF">NQ176_g6968</name>
</gene>
<sequence>MFILLLSFSVVALAFYYGYPRRRLNKLLPPGPPGLPIVGNILNLPGKTEPEFLHWLKLKDKYGPISSVTAFGQTIVILHDRQAALDILEKAASKSSGRPHSAFATMIGYDNMIGFMQYNASWRRQRKLIYQELGTRKAASQANEIQDAQSIRLLAKILKRPQNLRQHIKAQVQTGAVVLKVAYGYTVNQYNPDPLVLLIERMMTNVSDTCVPGSWIVDLIPPLRFLPGWLPGMGFKATAKAWSETLRVSCQVPYSFVEKQVTRGSHKPSFVSRQIQQGIQDNTEKLDPEVEDAIQRTACQLYGAGSDTTAGTITAFVLAMIMFPEVQSKAQKEIDAVIGPDRLPEIGDEDELPYVSAIVKETLRWFPIGPMGVAHAADEDIHYRGYVLPKGSIIVPAAWWFANDPDVYSNPSAFEPERFIAPRHEPDPAETAFGHGRRICPGQHLAEMGLFWTISRILAVLEIRKAVDESGRPLEATRRFLPGTSTVTKLFALRSDSTSFRGKSAPTLLLPLPSLQFRFIHHLYGAGVFTFLFNRRRKVRLPASSSSTWQSYQVRCPAIPRSFATQHNQAKPAADKLSTTVVAKHQGKKYDVEVDTETTGLDFKLQIYSLTDVEPERQKILVKGGQLKDDADMGKLGLKAGQVLMVMGTPSGGASELVRPKEQVKFVEDMTEAEQAQQVGATPAGLMNLGNTCYLNSTLQTLRAIPELQTALADYKGSESSGFMAGMAQMDLAAQLAALYKKMSATQDPFPPMNFLSALRVVFPQFAEKAKSNNGYAQQDAEEAWSQIVQQLGQKVQIKQADGAPSTSFVQKFMQGEFTSSMVCDDEEAVNAGEKAIVSKDQFPKLNCHIDGQTNHLRDGILAALTEKIEKKSEILGRDVTYTKKTLISRAPKYLTVHFVRFFWKRETQKKAKIMRKVTFPQELDIVEFCSDDLKKALIPVRDKIREVRKDEEDIERARKRRKKNISTDDIAGGSGLPSERELKEKEKAEAERQQRTGEKPAEKSADGDTEMTETYKTDAEEPINPACMSCVVW</sequence>
<dbReference type="Proteomes" id="UP001143910">
    <property type="component" value="Unassembled WGS sequence"/>
</dbReference>
<evidence type="ECO:0000313" key="2">
    <source>
        <dbReference type="Proteomes" id="UP001143910"/>
    </source>
</evidence>